<gene>
    <name evidence="3" type="ORF">Ani05nite_06810</name>
</gene>
<proteinExistence type="predicted"/>
<feature type="region of interest" description="Disordered" evidence="1">
    <location>
        <begin position="56"/>
        <end position="80"/>
    </location>
</feature>
<accession>A0A919JCN3</accession>
<organism evidence="3 4">
    <name type="scientific">Actinoplanes nipponensis</name>
    <dbReference type="NCBI Taxonomy" id="135950"/>
    <lineage>
        <taxon>Bacteria</taxon>
        <taxon>Bacillati</taxon>
        <taxon>Actinomycetota</taxon>
        <taxon>Actinomycetes</taxon>
        <taxon>Micromonosporales</taxon>
        <taxon>Micromonosporaceae</taxon>
        <taxon>Actinoplanes</taxon>
    </lineage>
</organism>
<keyword evidence="4" id="KW-1185">Reference proteome</keyword>
<keyword evidence="2" id="KW-0472">Membrane</keyword>
<keyword evidence="2" id="KW-1133">Transmembrane helix</keyword>
<sequence length="80" mass="8601">MTARMTTPRERIGGAVAVLRGRRPPVDYGLLLVMPFLAAAGGVLVSMLIEDAVERRRDRGREDRGFTRGGRGARPPAGAV</sequence>
<protein>
    <submittedName>
        <fullName evidence="3">Uncharacterized protein</fullName>
    </submittedName>
</protein>
<dbReference type="AlphaFoldDB" id="A0A919JCN3"/>
<comment type="caution">
    <text evidence="3">The sequence shown here is derived from an EMBL/GenBank/DDBJ whole genome shotgun (WGS) entry which is preliminary data.</text>
</comment>
<feature type="transmembrane region" description="Helical" evidence="2">
    <location>
        <begin position="28"/>
        <end position="49"/>
    </location>
</feature>
<evidence type="ECO:0000313" key="4">
    <source>
        <dbReference type="Proteomes" id="UP000647172"/>
    </source>
</evidence>
<keyword evidence="2" id="KW-0812">Transmembrane</keyword>
<name>A0A919JCN3_9ACTN</name>
<dbReference type="EMBL" id="BOMQ01000008">
    <property type="protein sequence ID" value="GIE47147.1"/>
    <property type="molecule type" value="Genomic_DNA"/>
</dbReference>
<evidence type="ECO:0000313" key="3">
    <source>
        <dbReference type="EMBL" id="GIE47147.1"/>
    </source>
</evidence>
<dbReference type="RefSeq" id="WP_203764485.1">
    <property type="nucleotide sequence ID" value="NZ_BOMQ01000008.1"/>
</dbReference>
<reference evidence="3" key="1">
    <citation type="submission" date="2021-01" db="EMBL/GenBank/DDBJ databases">
        <title>Whole genome shotgun sequence of Actinoplanes nipponensis NBRC 14063.</title>
        <authorList>
            <person name="Komaki H."/>
            <person name="Tamura T."/>
        </authorList>
    </citation>
    <scope>NUCLEOTIDE SEQUENCE</scope>
    <source>
        <strain evidence="3">NBRC 14063</strain>
    </source>
</reference>
<dbReference type="Proteomes" id="UP000647172">
    <property type="component" value="Unassembled WGS sequence"/>
</dbReference>
<evidence type="ECO:0000256" key="1">
    <source>
        <dbReference type="SAM" id="MobiDB-lite"/>
    </source>
</evidence>
<evidence type="ECO:0000256" key="2">
    <source>
        <dbReference type="SAM" id="Phobius"/>
    </source>
</evidence>
<feature type="compositionally biased region" description="Basic and acidic residues" evidence="1">
    <location>
        <begin position="56"/>
        <end position="66"/>
    </location>
</feature>